<reference evidence="5" key="1">
    <citation type="submission" date="2022-03" db="EMBL/GenBank/DDBJ databases">
        <title>Fererhizobium litorale gen. nov., sp. nov., isolated from sandy sediments of the Sea of Japan seashore.</title>
        <authorList>
            <person name="Romanenko L."/>
            <person name="Kurilenko V."/>
            <person name="Otstavnykh N."/>
            <person name="Svetashev V."/>
            <person name="Tekutyeva L."/>
            <person name="Isaeva M."/>
            <person name="Mikhailov V."/>
        </authorList>
    </citation>
    <scope>NUCLEOTIDE SEQUENCE</scope>
    <source>
        <strain evidence="5">KMM 9576</strain>
    </source>
</reference>
<dbReference type="GO" id="GO:1990281">
    <property type="term" value="C:efflux pump complex"/>
    <property type="evidence" value="ECO:0007669"/>
    <property type="project" value="TreeGrafter"/>
</dbReference>
<name>A0AAE3QBB1_9HYPH</name>
<dbReference type="EMBL" id="JALDYZ010000001">
    <property type="protein sequence ID" value="MDI7920828.1"/>
    <property type="molecule type" value="Genomic_DNA"/>
</dbReference>
<dbReference type="PANTHER" id="PTHR30469">
    <property type="entry name" value="MULTIDRUG RESISTANCE PROTEIN MDTA"/>
    <property type="match status" value="1"/>
</dbReference>
<dbReference type="GO" id="GO:0015562">
    <property type="term" value="F:efflux transmembrane transporter activity"/>
    <property type="evidence" value="ECO:0007669"/>
    <property type="project" value="TreeGrafter"/>
</dbReference>
<organism evidence="5 6">
    <name type="scientific">Ferirhizobium litorale</name>
    <dbReference type="NCBI Taxonomy" id="2927786"/>
    <lineage>
        <taxon>Bacteria</taxon>
        <taxon>Pseudomonadati</taxon>
        <taxon>Pseudomonadota</taxon>
        <taxon>Alphaproteobacteria</taxon>
        <taxon>Hyphomicrobiales</taxon>
        <taxon>Rhizobiaceae</taxon>
        <taxon>Ferirhizobium</taxon>
    </lineage>
</organism>
<feature type="coiled-coil region" evidence="2">
    <location>
        <begin position="87"/>
        <end position="189"/>
    </location>
</feature>
<evidence type="ECO:0000259" key="4">
    <source>
        <dbReference type="Pfam" id="PF25989"/>
    </source>
</evidence>
<comment type="similarity">
    <text evidence="1">Belongs to the membrane fusion protein (MFP) (TC 8.A.1) family.</text>
</comment>
<sequence length="385" mass="39824">MASLLLAHGAPAAIGADASTDAPKQNFPAIVVTEAVTGHLVDRIVATGTVRPVQEVFVQPLLEGLAVKSLKADVGDAVEANSVLATLNDDSLTLQRAEMEANKAKAQATIAQLQAQIIEARANAEEADRQRDRALTMAQKGTASTSQAEQATAAATAANARVRAAEHLLNVAEAELKVVGAQIADLNLKLARTDIRTPFAGIVAVRNAKVGAIATGVGEPLFTVIRDGALELVADVPEGDILKIKAGQKATIALAGGSDALTGSVRLVSPTVDQTTRLGAVHIEIDDSERARSGMYGSATIVVKETDGLALPLTAITVTRDGATARKVEDGVVKLVKVETGIQDGTSIQILSGLNPGDEVVAKAGAYVRDGDRITPVRQPEDLSN</sequence>
<dbReference type="SUPFAM" id="SSF111369">
    <property type="entry name" value="HlyD-like secretion proteins"/>
    <property type="match status" value="1"/>
</dbReference>
<accession>A0AAE3QBB1</accession>
<dbReference type="AlphaFoldDB" id="A0AAE3QBB1"/>
<evidence type="ECO:0000313" key="6">
    <source>
        <dbReference type="Proteomes" id="UP001161580"/>
    </source>
</evidence>
<dbReference type="Gene3D" id="2.40.420.20">
    <property type="match status" value="1"/>
</dbReference>
<dbReference type="Gene3D" id="1.10.287.470">
    <property type="entry name" value="Helix hairpin bin"/>
    <property type="match status" value="1"/>
</dbReference>
<feature type="domain" description="CusB-like beta-barrel" evidence="3">
    <location>
        <begin position="232"/>
        <end position="301"/>
    </location>
</feature>
<protein>
    <submittedName>
        <fullName evidence="5">Efflux RND transporter periplasmic adaptor subunit</fullName>
    </submittedName>
</protein>
<evidence type="ECO:0000313" key="5">
    <source>
        <dbReference type="EMBL" id="MDI7920828.1"/>
    </source>
</evidence>
<dbReference type="Proteomes" id="UP001161580">
    <property type="component" value="Unassembled WGS sequence"/>
</dbReference>
<dbReference type="Gene3D" id="2.40.30.170">
    <property type="match status" value="1"/>
</dbReference>
<keyword evidence="2" id="KW-0175">Coiled coil</keyword>
<evidence type="ECO:0000256" key="2">
    <source>
        <dbReference type="SAM" id="Coils"/>
    </source>
</evidence>
<feature type="domain" description="YknX-like C-terminal permuted SH3-like" evidence="4">
    <location>
        <begin position="308"/>
        <end position="375"/>
    </location>
</feature>
<dbReference type="InterPro" id="IPR058637">
    <property type="entry name" value="YknX-like_C"/>
</dbReference>
<dbReference type="Pfam" id="PF25954">
    <property type="entry name" value="Beta-barrel_RND_2"/>
    <property type="match status" value="1"/>
</dbReference>
<evidence type="ECO:0000259" key="3">
    <source>
        <dbReference type="Pfam" id="PF25954"/>
    </source>
</evidence>
<gene>
    <name evidence="5" type="ORF">MRS75_01875</name>
</gene>
<dbReference type="PANTHER" id="PTHR30469:SF15">
    <property type="entry name" value="HLYD FAMILY OF SECRETION PROTEINS"/>
    <property type="match status" value="1"/>
</dbReference>
<dbReference type="NCBIfam" id="TIGR01730">
    <property type="entry name" value="RND_mfp"/>
    <property type="match status" value="1"/>
</dbReference>
<evidence type="ECO:0000256" key="1">
    <source>
        <dbReference type="ARBA" id="ARBA00009477"/>
    </source>
</evidence>
<dbReference type="Pfam" id="PF25989">
    <property type="entry name" value="YknX_C"/>
    <property type="match status" value="1"/>
</dbReference>
<dbReference type="InterPro" id="IPR058792">
    <property type="entry name" value="Beta-barrel_RND_2"/>
</dbReference>
<keyword evidence="6" id="KW-1185">Reference proteome</keyword>
<comment type="caution">
    <text evidence="5">The sequence shown here is derived from an EMBL/GenBank/DDBJ whole genome shotgun (WGS) entry which is preliminary data.</text>
</comment>
<dbReference type="Gene3D" id="2.40.50.100">
    <property type="match status" value="1"/>
</dbReference>
<proteinExistence type="inferred from homology"/>
<dbReference type="InterPro" id="IPR006143">
    <property type="entry name" value="RND_pump_MFP"/>
</dbReference>